<dbReference type="AlphaFoldDB" id="A0A8J3B155"/>
<dbReference type="Proteomes" id="UP000627205">
    <property type="component" value="Unassembled WGS sequence"/>
</dbReference>
<keyword evidence="3" id="KW-1185">Reference proteome</keyword>
<organism evidence="2 3">
    <name type="scientific">Oxalicibacterium solurbis</name>
    <dbReference type="NCBI Taxonomy" id="69280"/>
    <lineage>
        <taxon>Bacteria</taxon>
        <taxon>Pseudomonadati</taxon>
        <taxon>Pseudomonadota</taxon>
        <taxon>Betaproteobacteria</taxon>
        <taxon>Burkholderiales</taxon>
        <taxon>Oxalobacteraceae</taxon>
        <taxon>Oxalicibacterium</taxon>
    </lineage>
</organism>
<evidence type="ECO:0000313" key="2">
    <source>
        <dbReference type="EMBL" id="GGI52979.1"/>
    </source>
</evidence>
<evidence type="ECO:0000256" key="1">
    <source>
        <dbReference type="SAM" id="MobiDB-lite"/>
    </source>
</evidence>
<name>A0A8J3B155_9BURK</name>
<reference evidence="2" key="1">
    <citation type="journal article" date="2014" name="Int. J. Syst. Evol. Microbiol.">
        <title>Complete genome sequence of Corynebacterium casei LMG S-19264T (=DSM 44701T), isolated from a smear-ripened cheese.</title>
        <authorList>
            <consortium name="US DOE Joint Genome Institute (JGI-PGF)"/>
            <person name="Walter F."/>
            <person name="Albersmeier A."/>
            <person name="Kalinowski J."/>
            <person name="Ruckert C."/>
        </authorList>
    </citation>
    <scope>NUCLEOTIDE SEQUENCE</scope>
    <source>
        <strain evidence="2">CCM 7664</strain>
    </source>
</reference>
<dbReference type="RefSeq" id="WP_188419078.1">
    <property type="nucleotide sequence ID" value="NZ_BMDP01000001.1"/>
</dbReference>
<dbReference type="InterPro" id="IPR021292">
    <property type="entry name" value="DUF2863"/>
</dbReference>
<dbReference type="EMBL" id="BMDP01000001">
    <property type="protein sequence ID" value="GGI52979.1"/>
    <property type="molecule type" value="Genomic_DNA"/>
</dbReference>
<feature type="region of interest" description="Disordered" evidence="1">
    <location>
        <begin position="337"/>
        <end position="357"/>
    </location>
</feature>
<proteinExistence type="predicted"/>
<reference evidence="2" key="2">
    <citation type="submission" date="2020-09" db="EMBL/GenBank/DDBJ databases">
        <authorList>
            <person name="Sun Q."/>
            <person name="Sedlacek I."/>
        </authorList>
    </citation>
    <scope>NUCLEOTIDE SEQUENCE</scope>
    <source>
        <strain evidence="2">CCM 7664</strain>
    </source>
</reference>
<comment type="caution">
    <text evidence="2">The sequence shown here is derived from an EMBL/GenBank/DDBJ whole genome shotgun (WGS) entry which is preliminary data.</text>
</comment>
<accession>A0A8J3B155</accession>
<protein>
    <recommendedName>
        <fullName evidence="4">DUF2863 family protein</fullName>
    </recommendedName>
</protein>
<dbReference type="Pfam" id="PF11062">
    <property type="entry name" value="DUF2863"/>
    <property type="match status" value="1"/>
</dbReference>
<evidence type="ECO:0008006" key="4">
    <source>
        <dbReference type="Google" id="ProtNLM"/>
    </source>
</evidence>
<gene>
    <name evidence="2" type="ORF">GCM10011430_01530</name>
</gene>
<feature type="compositionally biased region" description="Low complexity" evidence="1">
    <location>
        <begin position="339"/>
        <end position="354"/>
    </location>
</feature>
<evidence type="ECO:0000313" key="3">
    <source>
        <dbReference type="Proteomes" id="UP000627205"/>
    </source>
</evidence>
<sequence length="420" mass="45798">MRRPSKKNSGSKLSADSQRLTTFSQAIDQAASRLEERYWENQLDALLHKLLRNQHQDAIDAALDNLFKQESGAYDALMESVEAAAESCTIEHDDTQYDVLLIAMPILAWTRFSIASGPLPADMATTLSAHLHAHVLAADVKIAMSPMLFSIDQLPRTHADTFALTQQMGLAALKDTALKSPVRQPETAPFLADTRYLLAAIAAPAGAPLFRWQASADPAERDQALAQWNAQALPNVARLLPGCGIELLLPEAYFVACREGDRLIRPASIRAAVHYLTHTLEIEPAALQAVIGSFGEEENNGRVDEYRISFGLAGDDDVLYGVVWPLYGQEDDDEAYRVAPSPASAASTASASEPAFRKTPTEEIVGLLEECGIIRIKRLAELFSMEFCDDCGSPLFPDVNADLVHAEMPEDAPAGNPHLH</sequence>